<sequence>MGGRHPSGYIVAEYLKRSTRTLQRAAVKHVRSSTKREAFDLAPSGVYQATAVTGNTGALLPHLFTLTTKVAVCFLWHYPAGHPGLPLATTLLYGVRTFLDGDFLGHKVSPTATA</sequence>
<reference evidence="1 2" key="1">
    <citation type="journal article" date="2015" name="Genome Announc.">
        <title>Complete Genome Sequences for Two Strains of a Novel Fastidious, Partially Acid-Fast, Gram-Positive Corynebacterineae Bacterium, Derived from Human Clinical Samples.</title>
        <authorList>
            <person name="Nicholson A.C."/>
            <person name="Bell M."/>
            <person name="Humrighouse B.W."/>
            <person name="McQuiston J.R."/>
        </authorList>
    </citation>
    <scope>NUCLEOTIDE SEQUENCE [LARGE SCALE GENOMIC DNA]</scope>
    <source>
        <strain evidence="1 2">X1698</strain>
    </source>
</reference>
<accession>A0A0M5L6B1</accession>
<evidence type="ECO:0000313" key="1">
    <source>
        <dbReference type="EMBL" id="ALE19397.1"/>
    </source>
</evidence>
<dbReference type="KEGG" id="cbq:AL705_07495"/>
<gene>
    <name evidence="1" type="ORF">AL705_07495</name>
</gene>
<protein>
    <submittedName>
        <fullName evidence="1">Uncharacterized protein</fullName>
    </submittedName>
</protein>
<proteinExistence type="predicted"/>
<dbReference type="AntiFam" id="ANF00041">
    <property type="entry name" value="Antisense to RNaseP"/>
</dbReference>
<dbReference type="EMBL" id="CP012390">
    <property type="protein sequence ID" value="ALE19397.1"/>
    <property type="molecule type" value="Genomic_DNA"/>
</dbReference>
<evidence type="ECO:0000313" key="2">
    <source>
        <dbReference type="Proteomes" id="UP000068137"/>
    </source>
</evidence>
<organism evidence="1 2">
    <name type="scientific">Lawsonella clevelandensis</name>
    <dbReference type="NCBI Taxonomy" id="1528099"/>
    <lineage>
        <taxon>Bacteria</taxon>
        <taxon>Bacillati</taxon>
        <taxon>Actinomycetota</taxon>
        <taxon>Actinomycetes</taxon>
        <taxon>Mycobacteriales</taxon>
        <taxon>Lawsonellaceae</taxon>
        <taxon>Lawsonella</taxon>
    </lineage>
</organism>
<dbReference type="AlphaFoldDB" id="A0A0M5L6B1"/>
<name>A0A0M5L6B1_9ACTN</name>
<dbReference type="Proteomes" id="UP000068137">
    <property type="component" value="Chromosome"/>
</dbReference>